<dbReference type="AlphaFoldDB" id="A0A6J7VFF0"/>
<organism evidence="1">
    <name type="scientific">freshwater metagenome</name>
    <dbReference type="NCBI Taxonomy" id="449393"/>
    <lineage>
        <taxon>unclassified sequences</taxon>
        <taxon>metagenomes</taxon>
        <taxon>ecological metagenomes</taxon>
    </lineage>
</organism>
<proteinExistence type="predicted"/>
<dbReference type="EMBL" id="CAFBRC010000044">
    <property type="protein sequence ID" value="CAB5075478.1"/>
    <property type="molecule type" value="Genomic_DNA"/>
</dbReference>
<evidence type="ECO:0000313" key="1">
    <source>
        <dbReference type="EMBL" id="CAB5075478.1"/>
    </source>
</evidence>
<sequence length="95" mass="10084">MLETTTLQMMEPPTISSMMLGEVRSTGPTPSMELIVERFPGLPEYQVIIALSSFVRSRKVHLASGVLAVKGVALPLASTPVISGEIEAGLMGART</sequence>
<accession>A0A6J7VFF0</accession>
<reference evidence="1" key="1">
    <citation type="submission" date="2020-05" db="EMBL/GenBank/DDBJ databases">
        <authorList>
            <person name="Chiriac C."/>
            <person name="Salcher M."/>
            <person name="Ghai R."/>
            <person name="Kavagutti S V."/>
        </authorList>
    </citation>
    <scope>NUCLEOTIDE SEQUENCE</scope>
</reference>
<gene>
    <name evidence="1" type="ORF">UFOPK4367_00804</name>
</gene>
<name>A0A6J7VFF0_9ZZZZ</name>
<protein>
    <submittedName>
        <fullName evidence="1">Unannotated protein</fullName>
    </submittedName>
</protein>